<gene>
    <name evidence="3" type="ORF">DXT99_19440</name>
</gene>
<reference evidence="4" key="1">
    <citation type="submission" date="2018-08" db="EMBL/GenBank/DDBJ databases">
        <authorList>
            <person name="Liu Z.-W."/>
            <person name="Du Z.-J."/>
        </authorList>
    </citation>
    <scope>NUCLEOTIDE SEQUENCE [LARGE SCALE GENOMIC DNA]</scope>
    <source>
        <strain evidence="4">H4X</strain>
    </source>
</reference>
<keyword evidence="2" id="KW-0812">Transmembrane</keyword>
<evidence type="ECO:0000256" key="1">
    <source>
        <dbReference type="SAM" id="MobiDB-lite"/>
    </source>
</evidence>
<comment type="caution">
    <text evidence="3">The sequence shown here is derived from an EMBL/GenBank/DDBJ whole genome shotgun (WGS) entry which is preliminary data.</text>
</comment>
<accession>A0A3D8L950</accession>
<evidence type="ECO:0000313" key="3">
    <source>
        <dbReference type="EMBL" id="RDV13522.1"/>
    </source>
</evidence>
<proteinExistence type="predicted"/>
<dbReference type="RefSeq" id="WP_115567245.1">
    <property type="nucleotide sequence ID" value="NZ_QRGR01000023.1"/>
</dbReference>
<feature type="transmembrane region" description="Helical" evidence="2">
    <location>
        <begin position="6"/>
        <end position="27"/>
    </location>
</feature>
<evidence type="ECO:0000313" key="4">
    <source>
        <dbReference type="Proteomes" id="UP000256708"/>
    </source>
</evidence>
<keyword evidence="2" id="KW-1133">Transmembrane helix</keyword>
<evidence type="ECO:0000256" key="2">
    <source>
        <dbReference type="SAM" id="Phobius"/>
    </source>
</evidence>
<dbReference type="AlphaFoldDB" id="A0A3D8L950"/>
<dbReference type="Proteomes" id="UP000256708">
    <property type="component" value="Unassembled WGS sequence"/>
</dbReference>
<keyword evidence="4" id="KW-1185">Reference proteome</keyword>
<sequence length="88" mass="9441">MAIVIILIGTILLIGVLIGGLALTLSFEEEPDRRENEAATLQPIPGELPAPIVEEVPENDVVIEPITYPQPPVSEPTAMQAEETLKSV</sequence>
<keyword evidence="2" id="KW-0472">Membrane</keyword>
<name>A0A3D8L950_9BACT</name>
<protein>
    <submittedName>
        <fullName evidence="3">Uncharacterized protein</fullName>
    </submittedName>
</protein>
<dbReference type="EMBL" id="QRGR01000023">
    <property type="protein sequence ID" value="RDV13522.1"/>
    <property type="molecule type" value="Genomic_DNA"/>
</dbReference>
<organism evidence="3 4">
    <name type="scientific">Pontibacter diazotrophicus</name>
    <dbReference type="NCBI Taxonomy" id="1400979"/>
    <lineage>
        <taxon>Bacteria</taxon>
        <taxon>Pseudomonadati</taxon>
        <taxon>Bacteroidota</taxon>
        <taxon>Cytophagia</taxon>
        <taxon>Cytophagales</taxon>
        <taxon>Hymenobacteraceae</taxon>
        <taxon>Pontibacter</taxon>
    </lineage>
</organism>
<dbReference type="OrthoDB" id="10011182at2"/>
<feature type="region of interest" description="Disordered" evidence="1">
    <location>
        <begin position="67"/>
        <end position="88"/>
    </location>
</feature>